<protein>
    <submittedName>
        <fullName evidence="2">Adenylate cyclase</fullName>
    </submittedName>
</protein>
<proteinExistence type="predicted"/>
<evidence type="ECO:0000313" key="3">
    <source>
        <dbReference type="Proteomes" id="UP000186817"/>
    </source>
</evidence>
<evidence type="ECO:0000256" key="1">
    <source>
        <dbReference type="SAM" id="MobiDB-lite"/>
    </source>
</evidence>
<dbReference type="Gene3D" id="3.30.70.1230">
    <property type="entry name" value="Nucleotide cyclase"/>
    <property type="match status" value="1"/>
</dbReference>
<evidence type="ECO:0000313" key="2">
    <source>
        <dbReference type="EMBL" id="OLQ04419.1"/>
    </source>
</evidence>
<comment type="caution">
    <text evidence="2">The sequence shown here is derived from an EMBL/GenBank/DDBJ whole genome shotgun (WGS) entry which is preliminary data.</text>
</comment>
<feature type="region of interest" description="Disordered" evidence="1">
    <location>
        <begin position="70"/>
        <end position="95"/>
    </location>
</feature>
<organism evidence="2 3">
    <name type="scientific">Symbiodinium microadriaticum</name>
    <name type="common">Dinoflagellate</name>
    <name type="synonym">Zooxanthella microadriatica</name>
    <dbReference type="NCBI Taxonomy" id="2951"/>
    <lineage>
        <taxon>Eukaryota</taxon>
        <taxon>Sar</taxon>
        <taxon>Alveolata</taxon>
        <taxon>Dinophyceae</taxon>
        <taxon>Suessiales</taxon>
        <taxon>Symbiodiniaceae</taxon>
        <taxon>Symbiodinium</taxon>
    </lineage>
</organism>
<keyword evidence="3" id="KW-1185">Reference proteome</keyword>
<dbReference type="OrthoDB" id="60033at2759"/>
<dbReference type="Proteomes" id="UP000186817">
    <property type="component" value="Unassembled WGS sequence"/>
</dbReference>
<gene>
    <name evidence="2" type="primary">cya</name>
    <name evidence="2" type="ORF">AK812_SmicGene12513</name>
</gene>
<accession>A0A1Q9EAH3</accession>
<dbReference type="EMBL" id="LSRX01000211">
    <property type="protein sequence ID" value="OLQ04419.1"/>
    <property type="molecule type" value="Genomic_DNA"/>
</dbReference>
<dbReference type="InterPro" id="IPR029787">
    <property type="entry name" value="Nucleotide_cyclase"/>
</dbReference>
<dbReference type="PANTHER" id="PTHR43336">
    <property type="entry name" value="OXYGEN SENSOR HISTIDINE KINASE RESPONSE REGULATOR DEVS/DOSS"/>
    <property type="match status" value="1"/>
</dbReference>
<dbReference type="OMA" id="WRIGDER"/>
<name>A0A1Q9EAH3_SYMMI</name>
<dbReference type="AlphaFoldDB" id="A0A1Q9EAH3"/>
<sequence>MFEFLSVADSHAGREKKDTVRGDVREAMGNFCDCCGVRAKGPEGLPEYGSGGSAKCGFALARNDRTRMEDAGGRRAAGEDGLVSGGPPGSEGPRRIRLKPDMFDNSQFCTVRCGAPSGEVGEKPGGRVTRYGDGRTNVATHTLRSALRYRLPTFDPTLPLKEWRQASEQNSIAVMLKGPFWEELPYRSLTLQGPLADPLCWETVPLRQELLTASASFQDANVLVLRPVERMIEKVNLIRDNPLAAMKMADDEFKGEEIKKFKANTTREKRSIWLEKYHLSCLSRILNWFSTGSTSGDDAMMETAVLEKTIIKLGSLLALGFGEAGASIVADNMQGLDSAGVNAMVPGSRVDCIIGSASIRDFSTATEVLQGKVMTFVNQIAEIVHGLVCEFHGAPNKNSGDRFLLIWRLGGLSYEQQTRLADMAVVSCVRILGCTHTNKTLAEYRGHPGLIQRLGAHCRVNLSFGLHRGWAIEGAVGSEFKIDASYLSPNVSIAETLEFATKVYHVSILASQDCITSCSKALARQCRLIDKVNMKGSKTPLSLYVYDVETDRVPVHEYSTALEWSVRQRFKARQLFEVEKTKKLTSEVNIVEDFINASVDVKAMRKLYTTEFLQLFNMGYQNYSEGEWRVARRLLKATQDMLGFQDGPSTALLAFMETPYQFEAPPKWTGVRDVPL</sequence>
<dbReference type="PANTHER" id="PTHR43336:SF3">
    <property type="entry name" value="GUANYLATE CYCLASE DOMAIN-CONTAINING PROTEIN"/>
    <property type="match status" value="1"/>
</dbReference>
<dbReference type="SUPFAM" id="SSF55073">
    <property type="entry name" value="Nucleotide cyclase"/>
    <property type="match status" value="1"/>
</dbReference>
<reference evidence="2 3" key="1">
    <citation type="submission" date="2016-02" db="EMBL/GenBank/DDBJ databases">
        <title>Genome analysis of coral dinoflagellate symbionts highlights evolutionary adaptations to a symbiotic lifestyle.</title>
        <authorList>
            <person name="Aranda M."/>
            <person name="Li Y."/>
            <person name="Liew Y.J."/>
            <person name="Baumgarten S."/>
            <person name="Simakov O."/>
            <person name="Wilson M."/>
            <person name="Piel J."/>
            <person name="Ashoor H."/>
            <person name="Bougouffa S."/>
            <person name="Bajic V.B."/>
            <person name="Ryu T."/>
            <person name="Ravasi T."/>
            <person name="Bayer T."/>
            <person name="Micklem G."/>
            <person name="Kim H."/>
            <person name="Bhak J."/>
            <person name="Lajeunesse T.C."/>
            <person name="Voolstra C.R."/>
        </authorList>
    </citation>
    <scope>NUCLEOTIDE SEQUENCE [LARGE SCALE GENOMIC DNA]</scope>
    <source>
        <strain evidence="2 3">CCMP2467</strain>
    </source>
</reference>